<protein>
    <submittedName>
        <fullName evidence="1">GIY-YIG nuclease family protein</fullName>
    </submittedName>
</protein>
<accession>A0ABS6E3D2</accession>
<sequence length="110" mass="13236">MKEKYLQMKPEMGVFIVRSHFNNKCYIEGTKNLKGAINSTKFRLKYGSHPNEELQKEWQEYGETNFTIEVLDNLEYEKDELKTDYTEDLILLQKIWEEKISKEGVLFYKK</sequence>
<dbReference type="Proteomes" id="UP000749471">
    <property type="component" value="Unassembled WGS sequence"/>
</dbReference>
<name>A0ABS6E3D2_9FIRM</name>
<reference evidence="1 2" key="1">
    <citation type="submission" date="2021-06" db="EMBL/GenBank/DDBJ databases">
        <authorList>
            <person name="Sun Q."/>
            <person name="Li D."/>
        </authorList>
    </citation>
    <scope>NUCLEOTIDE SEQUENCE [LARGE SCALE GENOMIC DNA]</scope>
    <source>
        <strain evidence="1 2">MSJ-40</strain>
    </source>
</reference>
<dbReference type="CDD" id="cd10451">
    <property type="entry name" value="GIY-YIG_LuxR_like"/>
    <property type="match status" value="1"/>
</dbReference>
<evidence type="ECO:0000313" key="2">
    <source>
        <dbReference type="Proteomes" id="UP000749471"/>
    </source>
</evidence>
<dbReference type="EMBL" id="JAHLPM010000003">
    <property type="protein sequence ID" value="MBU5437284.1"/>
    <property type="molecule type" value="Genomic_DNA"/>
</dbReference>
<comment type="caution">
    <text evidence="1">The sequence shown here is derived from an EMBL/GenBank/DDBJ whole genome shotgun (WGS) entry which is preliminary data.</text>
</comment>
<gene>
    <name evidence="1" type="ORF">KQI42_04640</name>
</gene>
<organism evidence="1 2">
    <name type="scientific">Tissierella simiarum</name>
    <dbReference type="NCBI Taxonomy" id="2841534"/>
    <lineage>
        <taxon>Bacteria</taxon>
        <taxon>Bacillati</taxon>
        <taxon>Bacillota</taxon>
        <taxon>Tissierellia</taxon>
        <taxon>Tissierellales</taxon>
        <taxon>Tissierellaceae</taxon>
        <taxon>Tissierella</taxon>
    </lineage>
</organism>
<evidence type="ECO:0000313" key="1">
    <source>
        <dbReference type="EMBL" id="MBU5437284.1"/>
    </source>
</evidence>
<keyword evidence="2" id="KW-1185">Reference proteome</keyword>
<proteinExistence type="predicted"/>